<name>A7SBL8_NEMVE</name>
<dbReference type="HOGENOM" id="CLU_011616_0_0_1"/>
<dbReference type="eggNOG" id="ENOG502QPJQ">
    <property type="taxonomic scope" value="Eukaryota"/>
</dbReference>
<dbReference type="Pfam" id="PF02995">
    <property type="entry name" value="DUF229"/>
    <property type="match status" value="1"/>
</dbReference>
<proteinExistence type="predicted"/>
<evidence type="ECO:0000313" key="3">
    <source>
        <dbReference type="EMBL" id="EDO38866.1"/>
    </source>
</evidence>
<dbReference type="SUPFAM" id="SSF53649">
    <property type="entry name" value="Alkaline phosphatase-like"/>
    <property type="match status" value="1"/>
</dbReference>
<dbReference type="Proteomes" id="UP000001593">
    <property type="component" value="Unassembled WGS sequence"/>
</dbReference>
<organism evidence="3 4">
    <name type="scientific">Nematostella vectensis</name>
    <name type="common">Starlet sea anemone</name>
    <dbReference type="NCBI Taxonomy" id="45351"/>
    <lineage>
        <taxon>Eukaryota</taxon>
        <taxon>Metazoa</taxon>
        <taxon>Cnidaria</taxon>
        <taxon>Anthozoa</taxon>
        <taxon>Hexacorallia</taxon>
        <taxon>Actiniaria</taxon>
        <taxon>Edwardsiidae</taxon>
        <taxon>Nematostella</taxon>
    </lineage>
</organism>
<keyword evidence="2" id="KW-0812">Transmembrane</keyword>
<dbReference type="KEGG" id="nve:5510479"/>
<keyword evidence="2" id="KW-0472">Membrane</keyword>
<dbReference type="AlphaFoldDB" id="A7SBL8"/>
<feature type="compositionally biased region" description="Basic residues" evidence="1">
    <location>
        <begin position="126"/>
        <end position="140"/>
    </location>
</feature>
<protein>
    <submittedName>
        <fullName evidence="3">Uncharacterized protein</fullName>
    </submittedName>
</protein>
<keyword evidence="2" id="KW-1133">Transmembrane helix</keyword>
<feature type="region of interest" description="Disordered" evidence="1">
    <location>
        <begin position="126"/>
        <end position="171"/>
    </location>
</feature>
<dbReference type="OrthoDB" id="5983664at2759"/>
<dbReference type="InterPro" id="IPR004245">
    <property type="entry name" value="DUF229"/>
</dbReference>
<evidence type="ECO:0000313" key="4">
    <source>
        <dbReference type="Proteomes" id="UP000001593"/>
    </source>
</evidence>
<dbReference type="EMBL" id="DS469617">
    <property type="protein sequence ID" value="EDO38866.1"/>
    <property type="molecule type" value="Genomic_DNA"/>
</dbReference>
<gene>
    <name evidence="3" type="ORF">NEMVEDRAFT_v1g209755</name>
</gene>
<reference evidence="3 4" key="1">
    <citation type="journal article" date="2007" name="Science">
        <title>Sea anemone genome reveals ancestral eumetazoan gene repertoire and genomic organization.</title>
        <authorList>
            <person name="Putnam N.H."/>
            <person name="Srivastava M."/>
            <person name="Hellsten U."/>
            <person name="Dirks B."/>
            <person name="Chapman J."/>
            <person name="Salamov A."/>
            <person name="Terry A."/>
            <person name="Shapiro H."/>
            <person name="Lindquist E."/>
            <person name="Kapitonov V.V."/>
            <person name="Jurka J."/>
            <person name="Genikhovich G."/>
            <person name="Grigoriev I.V."/>
            <person name="Lucas S.M."/>
            <person name="Steele R.E."/>
            <person name="Finnerty J.R."/>
            <person name="Technau U."/>
            <person name="Martindale M.Q."/>
            <person name="Rokhsar D.S."/>
        </authorList>
    </citation>
    <scope>NUCLEOTIDE SEQUENCE [LARGE SCALE GENOMIC DNA]</scope>
    <source>
        <strain evidence="4">CH2 X CH6</strain>
    </source>
</reference>
<accession>A7SBL8</accession>
<evidence type="ECO:0000256" key="2">
    <source>
        <dbReference type="SAM" id="Phobius"/>
    </source>
</evidence>
<feature type="transmembrane region" description="Helical" evidence="2">
    <location>
        <begin position="934"/>
        <end position="956"/>
    </location>
</feature>
<sequence>MVFIIVGAMFVYVVFLRLHERHHDPLYHKDKRTVSRKTYEQVRCLSGRGCKPSVYRSVDAILREQGISQEQGSTGSIKPMIHIEEYTESRQQFIMGTGDKKYSMERVSNRNQIGISEGMGQNVNNRVKKRSSGIKRRGRGPKGSPNNLGEARFGELSKSTRQARLDKDGSKQGPCQDFLLARETFYGDCTPHVSGEDACKLAKELHKLNNDILSCKQSRIDICRVEMATHGVRGVSVTVKCDTNECLDQMAPNSIKVEVLEPGTGKMETAGTFTAIGDLEKQLPQIINASIANRFYFVVISCIKKSNKSKTISQLLTFDPKLTLRRDTSKLRDKGLVNANILLLDSVSRAHFYRSLPKTIELFRSWESRPDRAPARVFDFELFQSVEGHTAENTHALFTGKMFSAAERKVRTPVGAGEMFGAFRGAGYQTMWQEDLCWTAIWGLMTDMVANKFEELEGKLKENFVDHTGVTHSSCPILGAYGTNNPFQGPKGDQICYNGDFHHTYLLNYTSNLVQAIARDPHARPLLAYMSSSVGHDHRALRTQTLDPALARYVTEMANSDTITVILADHGNTYSEYTISSLEGKFEMFHPVLFIIIPNIVARLLGEDAMKALATNQQRLVTMIDLHHTLMTLVDPLRGRVTSRGLFAPIPANKTCNDVELIAPNLCVCEGWDSPTTNDTFKVAMVEFALGELNNMLVSQQAKLINPRGLVTSCQRLGALRFENVRERHDAVDGSLITTMDIYVPAGDVVPQKEDLFHVEINSFEKPGDSSMGLRLLQFDRLSMFGGYGACADRGVNLKLCVCSARSNHTSSRISMNYSPNVIGKKAVILSSVDLENCVLLWQRNHLFEAFAFEITNSCWGSDFVISIDAQHNNIRFSRGIPFTVTIPSGTRQFVLSAKKYYAYWGYTLKVNVHVAGTIKDGHFTRVNKKWDGLLHFFVLVIALAIFGWLIFDWAYRGGRDSNRISRYLCRRKITTRTQLR</sequence>
<dbReference type="InParanoid" id="A7SBL8"/>
<dbReference type="PhylomeDB" id="A7SBL8"/>
<dbReference type="PANTHER" id="PTHR10974:SF39">
    <property type="entry name" value="E2F TRANSCRIPTION FACTOR CC-MB DOMAIN-CONTAINING PROTEIN"/>
    <property type="match status" value="1"/>
</dbReference>
<keyword evidence="4" id="KW-1185">Reference proteome</keyword>
<dbReference type="InterPro" id="IPR017850">
    <property type="entry name" value="Alkaline_phosphatase_core_sf"/>
</dbReference>
<evidence type="ECO:0000256" key="1">
    <source>
        <dbReference type="SAM" id="MobiDB-lite"/>
    </source>
</evidence>
<dbReference type="PANTHER" id="PTHR10974">
    <property type="entry name" value="FI08016P-RELATED"/>
    <property type="match status" value="1"/>
</dbReference>